<dbReference type="EMBL" id="LAZR01015573">
    <property type="protein sequence ID" value="KKM08339.1"/>
    <property type="molecule type" value="Genomic_DNA"/>
</dbReference>
<sequence length="32" mass="3649">MTEDLIRLGWSSFFQEHFEPLGEQGLSPARVA</sequence>
<organism evidence="1">
    <name type="scientific">marine sediment metagenome</name>
    <dbReference type="NCBI Taxonomy" id="412755"/>
    <lineage>
        <taxon>unclassified sequences</taxon>
        <taxon>metagenomes</taxon>
        <taxon>ecological metagenomes</taxon>
    </lineage>
</organism>
<accession>A0A0F9HB48</accession>
<dbReference type="AlphaFoldDB" id="A0A0F9HB48"/>
<gene>
    <name evidence="1" type="ORF">LCGC14_1724910</name>
</gene>
<comment type="caution">
    <text evidence="1">The sequence shown here is derived from an EMBL/GenBank/DDBJ whole genome shotgun (WGS) entry which is preliminary data.</text>
</comment>
<proteinExistence type="predicted"/>
<protein>
    <submittedName>
        <fullName evidence="1">Uncharacterized protein</fullName>
    </submittedName>
</protein>
<evidence type="ECO:0000313" key="1">
    <source>
        <dbReference type="EMBL" id="KKM08339.1"/>
    </source>
</evidence>
<name>A0A0F9HB48_9ZZZZ</name>
<reference evidence="1" key="1">
    <citation type="journal article" date="2015" name="Nature">
        <title>Complex archaea that bridge the gap between prokaryotes and eukaryotes.</title>
        <authorList>
            <person name="Spang A."/>
            <person name="Saw J.H."/>
            <person name="Jorgensen S.L."/>
            <person name="Zaremba-Niedzwiedzka K."/>
            <person name="Martijn J."/>
            <person name="Lind A.E."/>
            <person name="van Eijk R."/>
            <person name="Schleper C."/>
            <person name="Guy L."/>
            <person name="Ettema T.J."/>
        </authorList>
    </citation>
    <scope>NUCLEOTIDE SEQUENCE</scope>
</reference>
<feature type="non-terminal residue" evidence="1">
    <location>
        <position position="32"/>
    </location>
</feature>